<dbReference type="Proteomes" id="UP001200537">
    <property type="component" value="Unassembled WGS sequence"/>
</dbReference>
<proteinExistence type="predicted"/>
<dbReference type="InterPro" id="IPR011050">
    <property type="entry name" value="Pectin_lyase_fold/virulence"/>
</dbReference>
<comment type="caution">
    <text evidence="1">The sequence shown here is derived from an EMBL/GenBank/DDBJ whole genome shotgun (WGS) entry which is preliminary data.</text>
</comment>
<name>A0AAJ1BAQ4_9ACTO</name>
<evidence type="ECO:0000313" key="1">
    <source>
        <dbReference type="EMBL" id="MCG4617186.1"/>
    </source>
</evidence>
<dbReference type="Gene3D" id="2.160.20.10">
    <property type="entry name" value="Single-stranded right-handed beta-helix, Pectin lyase-like"/>
    <property type="match status" value="1"/>
</dbReference>
<reference evidence="1" key="1">
    <citation type="submission" date="2022-01" db="EMBL/GenBank/DDBJ databases">
        <title>Collection of gut derived symbiotic bacterial strains cultured from healthy donors.</title>
        <authorList>
            <person name="Lin H."/>
            <person name="Kohout C."/>
            <person name="Waligurski E."/>
            <person name="Pamer E.G."/>
        </authorList>
    </citation>
    <scope>NUCLEOTIDE SEQUENCE</scope>
    <source>
        <strain evidence="1">DFI.7.46</strain>
    </source>
</reference>
<evidence type="ECO:0008006" key="3">
    <source>
        <dbReference type="Google" id="ProtNLM"/>
    </source>
</evidence>
<dbReference type="InterPro" id="IPR012334">
    <property type="entry name" value="Pectin_lyas_fold"/>
</dbReference>
<sequence length="569" mass="62149">MMKAVAGRDYYVSDSCGNDNNSGTSCEQPFKSLAKINDIKLQPGDRVLLKRGDTWNGQALRIKSGSAGSAQAPIEIKPYGEGNARPVINANGQGRWYQDYHASIELHRNKAEISSAVLLKDVNYLEISGLEVTNDREMNPDADPKEFNDGLALDRTGIAGIAEDGPMRHIVVSDMYVHDVDGNIYDKHLANGGIYFIAHYPQSGKPATAEEEIARFDDLQILNNRVEDVSRWGIAAGYTAYQNLIDQPQDGPIPDEVIAKYGSSRVVIRGNYVRDAGGDAITTMYCDRPLIEYNVSEGAAKFINDSDYLYPCNIEGPQESDWGRVAAAIWPWRCKNAIFQYNEAYNTSNAYNGNGDGQPWDADYGDGTIYQYNYSYGNSGATIMFCEKGSLHNVFRYNIAHSDGRGALDLSGQIDAHVYNNTFILASGSSVITRGDAPAIIENNIFYKPDGVTQVTENWEAGNQTYDYNLYYNFSSLPEDLHKQVVAARSALLCDDSAVPIAADRKARPHDGSTSSTVFDGFKPAADSAAIHAGKPIVDANGCPVEKDFLGNPVAGRPTIGAIEAVSNK</sequence>
<organism evidence="1 2">
    <name type="scientific">Varibaculum cambriense</name>
    <dbReference type="NCBI Taxonomy" id="184870"/>
    <lineage>
        <taxon>Bacteria</taxon>
        <taxon>Bacillati</taxon>
        <taxon>Actinomycetota</taxon>
        <taxon>Actinomycetes</taxon>
        <taxon>Actinomycetales</taxon>
        <taxon>Actinomycetaceae</taxon>
        <taxon>Varibaculum</taxon>
    </lineage>
</organism>
<dbReference type="AlphaFoldDB" id="A0AAJ1BAQ4"/>
<evidence type="ECO:0000313" key="2">
    <source>
        <dbReference type="Proteomes" id="UP001200537"/>
    </source>
</evidence>
<accession>A0AAJ1BAQ4</accession>
<dbReference type="EMBL" id="JAKNHJ010000002">
    <property type="protein sequence ID" value="MCG4617186.1"/>
    <property type="molecule type" value="Genomic_DNA"/>
</dbReference>
<dbReference type="RefSeq" id="WP_238127497.1">
    <property type="nucleotide sequence ID" value="NZ_JAGZVZ010000004.1"/>
</dbReference>
<protein>
    <recommendedName>
        <fullName evidence="3">Right handed beta helix domain-containing protein</fullName>
    </recommendedName>
</protein>
<gene>
    <name evidence="1" type="ORF">L0M99_01565</name>
</gene>
<dbReference type="SUPFAM" id="SSF51126">
    <property type="entry name" value="Pectin lyase-like"/>
    <property type="match status" value="2"/>
</dbReference>